<sequence length="48" mass="5084">MRSILVTVMLIIVVIVIYSNVVGGSTGTRKLVSNGGARINGTIERIDP</sequence>
<dbReference type="EMBL" id="WTUZ01000004">
    <property type="protein sequence ID" value="MZQ80806.1"/>
    <property type="molecule type" value="Genomic_DNA"/>
</dbReference>
<evidence type="ECO:0000313" key="1">
    <source>
        <dbReference type="EMBL" id="MZQ80806.1"/>
    </source>
</evidence>
<proteinExistence type="predicted"/>
<name>A0A6L8UUI4_9BACL</name>
<dbReference type="AlphaFoldDB" id="A0A6L8UUI4"/>
<protein>
    <submittedName>
        <fullName evidence="1">Uncharacterized protein</fullName>
    </submittedName>
</protein>
<gene>
    <name evidence="1" type="ORF">GQF01_01455</name>
</gene>
<comment type="caution">
    <text evidence="1">The sequence shown here is derived from an EMBL/GenBank/DDBJ whole genome shotgun (WGS) entry which is preliminary data.</text>
</comment>
<organism evidence="1 2">
    <name type="scientific">Paenibacillus silvestris</name>
    <dbReference type="NCBI Taxonomy" id="2606219"/>
    <lineage>
        <taxon>Bacteria</taxon>
        <taxon>Bacillati</taxon>
        <taxon>Bacillota</taxon>
        <taxon>Bacilli</taxon>
        <taxon>Bacillales</taxon>
        <taxon>Paenibacillaceae</taxon>
        <taxon>Paenibacillus</taxon>
    </lineage>
</organism>
<evidence type="ECO:0000313" key="2">
    <source>
        <dbReference type="Proteomes" id="UP000481087"/>
    </source>
</evidence>
<keyword evidence="2" id="KW-1185">Reference proteome</keyword>
<accession>A0A6L8UUI4</accession>
<reference evidence="1 2" key="1">
    <citation type="submission" date="2019-12" db="EMBL/GenBank/DDBJ databases">
        <title>Paenibacillus sp. nov. sp. isolated from soil.</title>
        <authorList>
            <person name="Kim J."/>
            <person name="Jeong S.E."/>
            <person name="Jung H.S."/>
            <person name="Jeon C.O."/>
        </authorList>
    </citation>
    <scope>NUCLEOTIDE SEQUENCE [LARGE SCALE GENOMIC DNA]</scope>
    <source>
        <strain evidence="1 2">5J-6</strain>
    </source>
</reference>
<dbReference type="RefSeq" id="WP_161405046.1">
    <property type="nucleotide sequence ID" value="NZ_WTUZ01000004.1"/>
</dbReference>
<dbReference type="Proteomes" id="UP000481087">
    <property type="component" value="Unassembled WGS sequence"/>
</dbReference>